<proteinExistence type="predicted"/>
<evidence type="ECO:0000313" key="1">
    <source>
        <dbReference type="EMBL" id="KAG0146258.1"/>
    </source>
</evidence>
<reference evidence="1" key="1">
    <citation type="submission" date="2013-11" db="EMBL/GenBank/DDBJ databases">
        <title>Genome sequence of the fusiform rust pathogen reveals effectors for host alternation and coevolution with pine.</title>
        <authorList>
            <consortium name="DOE Joint Genome Institute"/>
            <person name="Smith K."/>
            <person name="Pendleton A."/>
            <person name="Kubisiak T."/>
            <person name="Anderson C."/>
            <person name="Salamov A."/>
            <person name="Aerts A."/>
            <person name="Riley R."/>
            <person name="Clum A."/>
            <person name="Lindquist E."/>
            <person name="Ence D."/>
            <person name="Campbell M."/>
            <person name="Kronenberg Z."/>
            <person name="Feau N."/>
            <person name="Dhillon B."/>
            <person name="Hamelin R."/>
            <person name="Burleigh J."/>
            <person name="Smith J."/>
            <person name="Yandell M."/>
            <person name="Nelson C."/>
            <person name="Grigoriev I."/>
            <person name="Davis J."/>
        </authorList>
    </citation>
    <scope>NUCLEOTIDE SEQUENCE</scope>
    <source>
        <strain evidence="1">G11</strain>
    </source>
</reference>
<dbReference type="EMBL" id="MU167263">
    <property type="protein sequence ID" value="KAG0146258.1"/>
    <property type="molecule type" value="Genomic_DNA"/>
</dbReference>
<accession>A0A9P6TD39</accession>
<organism evidence="1 2">
    <name type="scientific">Cronartium quercuum f. sp. fusiforme G11</name>
    <dbReference type="NCBI Taxonomy" id="708437"/>
    <lineage>
        <taxon>Eukaryota</taxon>
        <taxon>Fungi</taxon>
        <taxon>Dikarya</taxon>
        <taxon>Basidiomycota</taxon>
        <taxon>Pucciniomycotina</taxon>
        <taxon>Pucciniomycetes</taxon>
        <taxon>Pucciniales</taxon>
        <taxon>Coleosporiaceae</taxon>
        <taxon>Cronartium</taxon>
    </lineage>
</organism>
<evidence type="ECO:0000313" key="2">
    <source>
        <dbReference type="Proteomes" id="UP000886653"/>
    </source>
</evidence>
<keyword evidence="2" id="KW-1185">Reference proteome</keyword>
<sequence>MRKTELFLSASLIELDEKAFTDFDQSSLSLTHFTAQLNRPALTKHFGLSVKTAINSSQAQNPILYEQRSVLLLERVHSISHSEMYGEEVGRASCQVERSKGIYTIIGTLSSTLEDNLPYCPPTATSALGRAWVMVDIRDNRLDCKAAVVMRMECKAGWCGVVW</sequence>
<comment type="caution">
    <text evidence="1">The sequence shown here is derived from an EMBL/GenBank/DDBJ whole genome shotgun (WGS) entry which is preliminary data.</text>
</comment>
<name>A0A9P6TD39_9BASI</name>
<dbReference type="AlphaFoldDB" id="A0A9P6TD39"/>
<gene>
    <name evidence="1" type="ORF">CROQUDRAFT_92877</name>
</gene>
<protein>
    <submittedName>
        <fullName evidence="1">Uncharacterized protein</fullName>
    </submittedName>
</protein>
<dbReference type="Proteomes" id="UP000886653">
    <property type="component" value="Unassembled WGS sequence"/>
</dbReference>